<evidence type="ECO:0000313" key="2">
    <source>
        <dbReference type="Proteomes" id="UP001177260"/>
    </source>
</evidence>
<protein>
    <submittedName>
        <fullName evidence="1">Uncharacterized protein</fullName>
    </submittedName>
</protein>
<dbReference type="Proteomes" id="UP001177260">
    <property type="component" value="Unassembled WGS sequence"/>
</dbReference>
<sequence length="478" mass="52907">MAPSQLPPSSTASSKAVHHEETEETDHFPVASFVRYKRSRRHGLHLVHPPWYRNSLLASTGYLEFANAGDFAANVWNQIPVPRHAMILMAIGGPLALMMAAVAVRDGFLSWQNVRVLRSERQYLKSLRHHCLAASSASTVDTDLVNLIDIRLGVGFRELGTEFIDRIAMDILLGIGALLVGTGALMAIWGANPRVFHASNLLSGFVGNAFAAAFGLVNAVWSAYLVWRFQRHIVAVMESPNVATFRDRLKLRFRRFQWHAVISGSTGLVAGAASMVTARMWWGYVVLIPCMVLQVACNRFWRIQLGYDRPLASPANHTLLQPASSKESSDTGDDEKHALLLENLASTIALYNALEPLPSPDLDCTSLDTLLQFIVNNDLFDSLCAWLARDKSVPASLHETIFRSSPEHNEISLAPFHLLRVSAAEQSTLRDLCRVFLEGEGRKVLLSRERYLLEMVGYTTLRDAEGVSSSSSPPPKPL</sequence>
<organism evidence="1 2">
    <name type="scientific">Aspergillus melleus</name>
    <dbReference type="NCBI Taxonomy" id="138277"/>
    <lineage>
        <taxon>Eukaryota</taxon>
        <taxon>Fungi</taxon>
        <taxon>Dikarya</taxon>
        <taxon>Ascomycota</taxon>
        <taxon>Pezizomycotina</taxon>
        <taxon>Eurotiomycetes</taxon>
        <taxon>Eurotiomycetidae</taxon>
        <taxon>Eurotiales</taxon>
        <taxon>Aspergillaceae</taxon>
        <taxon>Aspergillus</taxon>
        <taxon>Aspergillus subgen. Circumdati</taxon>
    </lineage>
</organism>
<keyword evidence="2" id="KW-1185">Reference proteome</keyword>
<name>A0ACC3AXI3_9EURO</name>
<accession>A0ACC3AXI3</accession>
<proteinExistence type="predicted"/>
<dbReference type="EMBL" id="JAOPJF010000048">
    <property type="protein sequence ID" value="KAK1142625.1"/>
    <property type="molecule type" value="Genomic_DNA"/>
</dbReference>
<gene>
    <name evidence="1" type="ORF">N8T08_007429</name>
</gene>
<reference evidence="1 2" key="1">
    <citation type="journal article" date="2023" name="ACS Omega">
        <title>Identification of the Neoaspergillic Acid Biosynthesis Gene Cluster by Establishing an In Vitro CRISPR-Ribonucleoprotein Genetic System in Aspergillus melleus.</title>
        <authorList>
            <person name="Yuan B."/>
            <person name="Grau M.F."/>
            <person name="Murata R.M."/>
            <person name="Torok T."/>
            <person name="Venkateswaran K."/>
            <person name="Stajich J.E."/>
            <person name="Wang C.C.C."/>
        </authorList>
    </citation>
    <scope>NUCLEOTIDE SEQUENCE [LARGE SCALE GENOMIC DNA]</scope>
    <source>
        <strain evidence="1 2">IMV 1140</strain>
    </source>
</reference>
<evidence type="ECO:0000313" key="1">
    <source>
        <dbReference type="EMBL" id="KAK1142625.1"/>
    </source>
</evidence>
<comment type="caution">
    <text evidence="1">The sequence shown here is derived from an EMBL/GenBank/DDBJ whole genome shotgun (WGS) entry which is preliminary data.</text>
</comment>